<comment type="caution">
    <text evidence="2">The sequence shown here is derived from an EMBL/GenBank/DDBJ whole genome shotgun (WGS) entry which is preliminary data.</text>
</comment>
<accession>A0AA94LLL9</accession>
<feature type="region of interest" description="Disordered" evidence="1">
    <location>
        <begin position="20"/>
        <end position="40"/>
    </location>
</feature>
<dbReference type="AlphaFoldDB" id="A0AA94LLL9"/>
<sequence length="82" mass="9498">MLTHCFTAFYSTKDIRRGKEHCRTEHQQKDSITSYQPAPSPFPSLARRSVISEIISIRLLYMGRENHSLIKDTPFLSQSTQI</sequence>
<evidence type="ECO:0000256" key="1">
    <source>
        <dbReference type="SAM" id="MobiDB-lite"/>
    </source>
</evidence>
<organism evidence="2 3">
    <name type="scientific">Prevotella jejuni</name>
    <dbReference type="NCBI Taxonomy" id="1177574"/>
    <lineage>
        <taxon>Bacteria</taxon>
        <taxon>Pseudomonadati</taxon>
        <taxon>Bacteroidota</taxon>
        <taxon>Bacteroidia</taxon>
        <taxon>Bacteroidales</taxon>
        <taxon>Prevotellaceae</taxon>
        <taxon>Prevotella</taxon>
    </lineage>
</organism>
<evidence type="ECO:0000313" key="2">
    <source>
        <dbReference type="EMBL" id="SNS07359.1"/>
    </source>
</evidence>
<dbReference type="Proteomes" id="UP000198427">
    <property type="component" value="Unassembled WGS sequence"/>
</dbReference>
<name>A0AA94LLL9_9BACT</name>
<dbReference type="EMBL" id="FZNZ01000036">
    <property type="protein sequence ID" value="SNS07359.1"/>
    <property type="molecule type" value="Genomic_DNA"/>
</dbReference>
<gene>
    <name evidence="2" type="ORF">SAMN06265364_1362</name>
</gene>
<evidence type="ECO:0000313" key="3">
    <source>
        <dbReference type="Proteomes" id="UP000198427"/>
    </source>
</evidence>
<feature type="compositionally biased region" description="Basic and acidic residues" evidence="1">
    <location>
        <begin position="20"/>
        <end position="29"/>
    </location>
</feature>
<protein>
    <submittedName>
        <fullName evidence="2">Uncharacterized protein</fullName>
    </submittedName>
</protein>
<reference evidence="2 3" key="1">
    <citation type="submission" date="2017-06" db="EMBL/GenBank/DDBJ databases">
        <authorList>
            <person name="Varghese N."/>
            <person name="Submissions S."/>
        </authorList>
    </citation>
    <scope>NUCLEOTIDE SEQUENCE [LARGE SCALE GENOMIC DNA]</scope>
    <source>
        <strain evidence="2 3">DSM 26989</strain>
    </source>
</reference>
<proteinExistence type="predicted"/>
<keyword evidence="3" id="KW-1185">Reference proteome</keyword>